<keyword evidence="2" id="KW-1133">Transmembrane helix</keyword>
<keyword evidence="2" id="KW-0472">Membrane</keyword>
<dbReference type="AlphaFoldDB" id="A0A2S9YKC7"/>
<feature type="transmembrane region" description="Helical" evidence="2">
    <location>
        <begin position="100"/>
        <end position="124"/>
    </location>
</feature>
<dbReference type="CDD" id="cd00077">
    <property type="entry name" value="HDc"/>
    <property type="match status" value="1"/>
</dbReference>
<dbReference type="Pfam" id="PF07698">
    <property type="entry name" value="7TM-7TMR_HD"/>
    <property type="match status" value="1"/>
</dbReference>
<dbReference type="InterPro" id="IPR052722">
    <property type="entry name" value="PgpH_phosphodiesterase"/>
</dbReference>
<evidence type="ECO:0000256" key="2">
    <source>
        <dbReference type="SAM" id="Phobius"/>
    </source>
</evidence>
<reference evidence="4 5" key="1">
    <citation type="submission" date="2018-03" db="EMBL/GenBank/DDBJ databases">
        <title>Draft Genome Sequences of the Obligatory Marine Myxobacteria Enhygromyxa salina SWB005.</title>
        <authorList>
            <person name="Poehlein A."/>
            <person name="Moghaddam J.A."/>
            <person name="Harms H."/>
            <person name="Alanjari M."/>
            <person name="Koenig G.M."/>
            <person name="Daniel R."/>
            <person name="Schaeberle T.F."/>
        </authorList>
    </citation>
    <scope>NUCLEOTIDE SEQUENCE [LARGE SCALE GENOMIC DNA]</scope>
    <source>
        <strain evidence="4 5">SWB005</strain>
    </source>
</reference>
<keyword evidence="2" id="KW-0812">Transmembrane</keyword>
<dbReference type="SMART" id="SM00471">
    <property type="entry name" value="HDc"/>
    <property type="match status" value="1"/>
</dbReference>
<dbReference type="RefSeq" id="WP_106389695.1">
    <property type="nucleotide sequence ID" value="NZ_PVNK01000010.1"/>
</dbReference>
<dbReference type="SUPFAM" id="SSF109604">
    <property type="entry name" value="HD-domain/PDEase-like"/>
    <property type="match status" value="1"/>
</dbReference>
<dbReference type="Proteomes" id="UP000237968">
    <property type="component" value="Unassembled WGS sequence"/>
</dbReference>
<gene>
    <name evidence="4" type="ORF">ENSA5_02140</name>
</gene>
<evidence type="ECO:0000313" key="5">
    <source>
        <dbReference type="Proteomes" id="UP000237968"/>
    </source>
</evidence>
<feature type="transmembrane region" description="Helical" evidence="2">
    <location>
        <begin position="25"/>
        <end position="48"/>
    </location>
</feature>
<evidence type="ECO:0000259" key="3">
    <source>
        <dbReference type="SMART" id="SM00471"/>
    </source>
</evidence>
<proteinExistence type="predicted"/>
<dbReference type="Pfam" id="PF01966">
    <property type="entry name" value="HD"/>
    <property type="match status" value="1"/>
</dbReference>
<dbReference type="Gene3D" id="1.10.3210.10">
    <property type="entry name" value="Hypothetical protein af1432"/>
    <property type="match status" value="1"/>
</dbReference>
<feature type="transmembrane region" description="Helical" evidence="2">
    <location>
        <begin position="175"/>
        <end position="195"/>
    </location>
</feature>
<evidence type="ECO:0000313" key="4">
    <source>
        <dbReference type="EMBL" id="PRQ05547.1"/>
    </source>
</evidence>
<dbReference type="NCBIfam" id="TIGR00277">
    <property type="entry name" value="HDIG"/>
    <property type="match status" value="1"/>
</dbReference>
<comment type="caution">
    <text evidence="4">The sequence shown here is derived from an EMBL/GenBank/DDBJ whole genome shotgun (WGS) entry which is preliminary data.</text>
</comment>
<evidence type="ECO:0000256" key="1">
    <source>
        <dbReference type="SAM" id="MobiDB-lite"/>
    </source>
</evidence>
<keyword evidence="5" id="KW-1185">Reference proteome</keyword>
<dbReference type="InterPro" id="IPR003607">
    <property type="entry name" value="HD/PDEase_dom"/>
</dbReference>
<sequence length="584" mass="62618">MLVEPDLADVSGPIRFARPCASPRLRVALVVGWALVLLAVVELPLWLIRDGLGRELASVTHHFVLADGRTFIPRGHPVSDFASAWELRQFYAGLGGPSGLARIVGVVMLGLLSGASLQLLLARLERRLQRRREQLAIFAWLAGGLLLLRACLLWVPLAATFIPIAALLVPVALQLGARVAFGCALILCLCSALMIPPFDPVLGVTVAAQGMAVAHLTPRRRPGGWLWLVPFVLGSAAATVLGYLAAQLFIHGALNPLDLVSVEWGRLSWALIGGLCWPLVGLALDPVFERVVGNVSRSTLLELSDLNNPMLQRISTRAPGTWAHSRAMANLAESAAHSVGADALLIRVGAYYHDLGKADEPQNFIENLPRGSASPHDSLTPERSAEKIIHHVRSSVVRGRAAGLPEPIIDFMHTHHGDGRVEYFYQKARAQALAAGEDPKRVDERAFVYPGVSPHSPETGILLIVDSVEAASRTLARPDRKEIDKLLRQIVFSKLTAGQLDDCGLGLRELRRIIETLADTLLASAHGRITYPWQNEEASASSGTAAEPRAATDAAASAPSAELGAGLGPGPLRVIADPDESPRS</sequence>
<dbReference type="OrthoDB" id="9806952at2"/>
<dbReference type="PANTHER" id="PTHR36442:SF1">
    <property type="entry name" value="CYCLIC-DI-AMP PHOSPHODIESTERASE PGPH"/>
    <property type="match status" value="1"/>
</dbReference>
<protein>
    <submittedName>
        <fullName evidence="4">HD domain protein</fullName>
    </submittedName>
</protein>
<dbReference type="EMBL" id="PVNK01000010">
    <property type="protein sequence ID" value="PRQ05547.1"/>
    <property type="molecule type" value="Genomic_DNA"/>
</dbReference>
<feature type="compositionally biased region" description="Low complexity" evidence="1">
    <location>
        <begin position="538"/>
        <end position="564"/>
    </location>
</feature>
<name>A0A2S9YKC7_9BACT</name>
<feature type="transmembrane region" description="Helical" evidence="2">
    <location>
        <begin position="136"/>
        <end position="169"/>
    </location>
</feature>
<feature type="transmembrane region" description="Helical" evidence="2">
    <location>
        <begin position="225"/>
        <end position="246"/>
    </location>
</feature>
<dbReference type="InterPro" id="IPR011621">
    <property type="entry name" value="Metal-dep_PHydrolase_7TM_intra"/>
</dbReference>
<feature type="domain" description="HD/PDEase" evidence="3">
    <location>
        <begin position="317"/>
        <end position="480"/>
    </location>
</feature>
<dbReference type="InterPro" id="IPR006674">
    <property type="entry name" value="HD_domain"/>
</dbReference>
<dbReference type="InterPro" id="IPR006675">
    <property type="entry name" value="HDIG_dom"/>
</dbReference>
<feature type="region of interest" description="Disordered" evidence="1">
    <location>
        <begin position="538"/>
        <end position="584"/>
    </location>
</feature>
<organism evidence="4 5">
    <name type="scientific">Enhygromyxa salina</name>
    <dbReference type="NCBI Taxonomy" id="215803"/>
    <lineage>
        <taxon>Bacteria</taxon>
        <taxon>Pseudomonadati</taxon>
        <taxon>Myxococcota</taxon>
        <taxon>Polyangia</taxon>
        <taxon>Nannocystales</taxon>
        <taxon>Nannocystaceae</taxon>
        <taxon>Enhygromyxa</taxon>
    </lineage>
</organism>
<dbReference type="PANTHER" id="PTHR36442">
    <property type="entry name" value="CYCLIC-DI-AMP PHOSPHODIESTERASE PGPH"/>
    <property type="match status" value="1"/>
</dbReference>
<accession>A0A2S9YKC7</accession>